<protein>
    <submittedName>
        <fullName evidence="1">Uncharacterized protein</fullName>
    </submittedName>
</protein>
<sequence>MKPLQEPAVLKKAVFEKNKGNLTIAFINKTPTRSKLTLHHKEMKW</sequence>
<name>A0ABX9ARG2_9ENTR</name>
<dbReference type="EMBL" id="CP081864">
    <property type="protein sequence ID" value="QZN97628.1"/>
    <property type="molecule type" value="Genomic_DNA"/>
</dbReference>
<keyword evidence="2" id="KW-1185">Reference proteome</keyword>
<reference evidence="1 2" key="1">
    <citation type="submission" date="2021-08" db="EMBL/GenBank/DDBJ databases">
        <title>Culture and genomic analysis of Symbiopectobacterium purcellii sp. nov. gen. nov., isolated from the leafhopper Empoasca decipiens.</title>
        <authorList>
            <person name="Nadal-Jimenez P."/>
            <person name="Siozios S."/>
            <person name="Halliday N."/>
            <person name="Camara M."/>
            <person name="Hurst G.D.D."/>
        </authorList>
    </citation>
    <scope>NUCLEOTIDE SEQUENCE [LARGE SCALE GENOMIC DNA]</scope>
    <source>
        <strain evidence="1 2">SyEd1</strain>
    </source>
</reference>
<dbReference type="Proteomes" id="UP000825886">
    <property type="component" value="Chromosome"/>
</dbReference>
<evidence type="ECO:0000313" key="1">
    <source>
        <dbReference type="EMBL" id="QZN97628.1"/>
    </source>
</evidence>
<organism evidence="1 2">
    <name type="scientific">Symbiopectobacterium purcellii</name>
    <dbReference type="NCBI Taxonomy" id="2871826"/>
    <lineage>
        <taxon>Bacteria</taxon>
        <taxon>Pseudomonadati</taxon>
        <taxon>Pseudomonadota</taxon>
        <taxon>Gammaproteobacteria</taxon>
        <taxon>Enterobacterales</taxon>
        <taxon>Enterobacteriaceae</taxon>
    </lineage>
</organism>
<accession>A0ABX9ARG2</accession>
<proteinExistence type="predicted"/>
<dbReference type="RefSeq" id="WP_222160665.1">
    <property type="nucleotide sequence ID" value="NZ_CP081864.1"/>
</dbReference>
<evidence type="ECO:0000313" key="2">
    <source>
        <dbReference type="Proteomes" id="UP000825886"/>
    </source>
</evidence>
<gene>
    <name evidence="1" type="ORF">K6K13_10080</name>
</gene>